<proteinExistence type="predicted"/>
<organism evidence="1 2">
    <name type="scientific">Catharanthus roseus</name>
    <name type="common">Madagascar periwinkle</name>
    <name type="synonym">Vinca rosea</name>
    <dbReference type="NCBI Taxonomy" id="4058"/>
    <lineage>
        <taxon>Eukaryota</taxon>
        <taxon>Viridiplantae</taxon>
        <taxon>Streptophyta</taxon>
        <taxon>Embryophyta</taxon>
        <taxon>Tracheophyta</taxon>
        <taxon>Spermatophyta</taxon>
        <taxon>Magnoliopsida</taxon>
        <taxon>eudicotyledons</taxon>
        <taxon>Gunneridae</taxon>
        <taxon>Pentapetalae</taxon>
        <taxon>asterids</taxon>
        <taxon>lamiids</taxon>
        <taxon>Gentianales</taxon>
        <taxon>Apocynaceae</taxon>
        <taxon>Rauvolfioideae</taxon>
        <taxon>Vinceae</taxon>
        <taxon>Catharanthinae</taxon>
        <taxon>Catharanthus</taxon>
    </lineage>
</organism>
<gene>
    <name evidence="1" type="ORF">M9H77_25201</name>
</gene>
<dbReference type="EMBL" id="CM044706">
    <property type="protein sequence ID" value="KAI5656408.1"/>
    <property type="molecule type" value="Genomic_DNA"/>
</dbReference>
<evidence type="ECO:0000313" key="1">
    <source>
        <dbReference type="EMBL" id="KAI5656408.1"/>
    </source>
</evidence>
<accession>A0ACC0AAF6</accession>
<comment type="caution">
    <text evidence="1">The sequence shown here is derived from an EMBL/GenBank/DDBJ whole genome shotgun (WGS) entry which is preliminary data.</text>
</comment>
<reference evidence="2" key="1">
    <citation type="journal article" date="2023" name="Nat. Plants">
        <title>Single-cell RNA sequencing provides a high-resolution roadmap for understanding the multicellular compartmentation of specialized metabolism.</title>
        <authorList>
            <person name="Sun S."/>
            <person name="Shen X."/>
            <person name="Li Y."/>
            <person name="Li Y."/>
            <person name="Wang S."/>
            <person name="Li R."/>
            <person name="Zhang H."/>
            <person name="Shen G."/>
            <person name="Guo B."/>
            <person name="Wei J."/>
            <person name="Xu J."/>
            <person name="St-Pierre B."/>
            <person name="Chen S."/>
            <person name="Sun C."/>
        </authorList>
    </citation>
    <scope>NUCLEOTIDE SEQUENCE [LARGE SCALE GENOMIC DNA]</scope>
</reference>
<sequence>MPKIPIPTTTISSLPLIFNMPQTLFHVAKKISKLQQITTMFLHSYIYHKRHNLINNSILFFHQIINIYIQKNNFFW</sequence>
<dbReference type="Proteomes" id="UP001060085">
    <property type="component" value="Linkage Group LG06"/>
</dbReference>
<evidence type="ECO:0000313" key="2">
    <source>
        <dbReference type="Proteomes" id="UP001060085"/>
    </source>
</evidence>
<protein>
    <submittedName>
        <fullName evidence="1">Uncharacterized protein</fullName>
    </submittedName>
</protein>
<keyword evidence="2" id="KW-1185">Reference proteome</keyword>
<name>A0ACC0AAF6_CATRO</name>